<protein>
    <submittedName>
        <fullName evidence="2">WG repeat-containing protein</fullName>
    </submittedName>
</protein>
<evidence type="ECO:0000313" key="2">
    <source>
        <dbReference type="EMBL" id="MBJ2175557.1"/>
    </source>
</evidence>
<dbReference type="EMBL" id="JAEHFJ010000008">
    <property type="protein sequence ID" value="MBJ2175557.1"/>
    <property type="molecule type" value="Genomic_DNA"/>
</dbReference>
<dbReference type="RefSeq" id="WP_198842221.1">
    <property type="nucleotide sequence ID" value="NZ_JAEHFJ010000008.1"/>
</dbReference>
<dbReference type="Pfam" id="PF14903">
    <property type="entry name" value="WG_beta_rep"/>
    <property type="match status" value="3"/>
</dbReference>
<dbReference type="InterPro" id="IPR032774">
    <property type="entry name" value="WG_beta_rep"/>
</dbReference>
<feature type="signal peptide" evidence="1">
    <location>
        <begin position="1"/>
        <end position="23"/>
    </location>
</feature>
<feature type="chain" id="PRO_5045441938" evidence="1">
    <location>
        <begin position="24"/>
        <end position="679"/>
    </location>
</feature>
<accession>A0ABS0WU96</accession>
<sequence>MKIKTNHLLLVTLLVLNTLNSFSQQTDQVKTIFELFNMAAEGCSLLDNNQEDVVESIMMGENVSNKKNEVNEKDLDLLMKAYTPLFKRNDKVSSKYEKKAPIVKFENGNQSFKKDGKYGIKNAKGTILIPAEFHTIVQSGENGFVGYENQFCNYYLNDGEKLLRGDYYYIKPTVKNTLIVQTKEGFGVISKNEEVIISPSYYHIKDVFKNEQFYYWVLKSKKIGFYMSENAKDTTFINTTPNEIEFIDSIYWKSYRTIINSKTKRNLFCGKYVVEVVSDKHQLALIRKYSNRLKYLIKFNGDLVNNLPFADIRKFRDNNLAIASIKKERKSFYGLIDKNGEWIIKPIYSRLQFLNDSKLLATDSNKKTGILTIENKTIIAFDYDNVQKINEHYALAVKLDNKLISSDIIDLQNAEIIKSKVPYAIITKAKRCDTEVFIGKRNRTECVLNSDFEKISPADYTRVFYGPNDNLFIGTNFLENNKRQSQVFNCKGKLQTLNIKGKTYDTFYNYEEITPELHHVLLLTGEGYFVSTKGKAIENNTHWQYIEYSNIKDLFITMKYGGKYGIINSLGETIIPPLFKYISTFDSETGLAKYSFDKNRKGYITVDGKLLFGTKYIETGVLDYGNFKVKNNEKWGVVNLNGDEIVPIKYSEIWLNGGLIYVKQGNSVQHFDLLGNFME</sequence>
<organism evidence="2 3">
    <name type="scientific">Aureibaculum flavum</name>
    <dbReference type="NCBI Taxonomy" id="2795986"/>
    <lineage>
        <taxon>Bacteria</taxon>
        <taxon>Pseudomonadati</taxon>
        <taxon>Bacteroidota</taxon>
        <taxon>Flavobacteriia</taxon>
        <taxon>Flavobacteriales</taxon>
        <taxon>Flavobacteriaceae</taxon>
        <taxon>Aureibaculum</taxon>
    </lineage>
</organism>
<keyword evidence="3" id="KW-1185">Reference proteome</keyword>
<comment type="caution">
    <text evidence="2">The sequence shown here is derived from an EMBL/GenBank/DDBJ whole genome shotgun (WGS) entry which is preliminary data.</text>
</comment>
<dbReference type="PANTHER" id="PTHR37841">
    <property type="entry name" value="GLR2918 PROTEIN"/>
    <property type="match status" value="1"/>
</dbReference>
<evidence type="ECO:0000256" key="1">
    <source>
        <dbReference type="SAM" id="SignalP"/>
    </source>
</evidence>
<dbReference type="Proteomes" id="UP000623301">
    <property type="component" value="Unassembled WGS sequence"/>
</dbReference>
<evidence type="ECO:0000313" key="3">
    <source>
        <dbReference type="Proteomes" id="UP000623301"/>
    </source>
</evidence>
<name>A0ABS0WU96_9FLAO</name>
<dbReference type="PANTHER" id="PTHR37841:SF1">
    <property type="entry name" value="DUF3298 DOMAIN-CONTAINING PROTEIN"/>
    <property type="match status" value="1"/>
</dbReference>
<keyword evidence="1" id="KW-0732">Signal</keyword>
<gene>
    <name evidence="2" type="ORF">JBL43_14995</name>
</gene>
<reference evidence="2 3" key="1">
    <citation type="submission" date="2020-12" db="EMBL/GenBank/DDBJ databases">
        <title>Aureibaculum luteum sp. nov. and Aureibaculum flavum sp. nov., novel members of the family Flavobacteriaceae isolated from Antarctic intertidal sediments.</title>
        <authorList>
            <person name="He X."/>
            <person name="Zhang X."/>
        </authorList>
    </citation>
    <scope>NUCLEOTIDE SEQUENCE [LARGE SCALE GENOMIC DNA]</scope>
    <source>
        <strain evidence="2 3">A20</strain>
    </source>
</reference>
<proteinExistence type="predicted"/>